<dbReference type="InterPro" id="IPR002173">
    <property type="entry name" value="Carboh/pur_kinase_PfkB_CS"/>
</dbReference>
<dbReference type="PANTHER" id="PTHR42774">
    <property type="entry name" value="PHOSPHOTRANSFERASE SYSTEM TRANSPORT PROTEIN"/>
    <property type="match status" value="1"/>
</dbReference>
<dbReference type="Proteomes" id="UP000034163">
    <property type="component" value="Unassembled WGS sequence"/>
</dbReference>
<keyword evidence="1" id="KW-0808">Transferase</keyword>
<accession>A0A0G0Z2V6</accession>
<protein>
    <recommendedName>
        <fullName evidence="3">Carbohydrate kinase PfkB domain-containing protein</fullName>
    </recommendedName>
</protein>
<dbReference type="Pfam" id="PF00294">
    <property type="entry name" value="PfkB"/>
    <property type="match status" value="1"/>
</dbReference>
<dbReference type="Gene3D" id="3.40.1190.20">
    <property type="match status" value="1"/>
</dbReference>
<feature type="non-terminal residue" evidence="4">
    <location>
        <position position="197"/>
    </location>
</feature>
<gene>
    <name evidence="4" type="ORF">UU72_C0023G0021</name>
</gene>
<dbReference type="EMBL" id="LCBS01000023">
    <property type="protein sequence ID" value="KKS16366.1"/>
    <property type="molecule type" value="Genomic_DNA"/>
</dbReference>
<dbReference type="SUPFAM" id="SSF53613">
    <property type="entry name" value="Ribokinase-like"/>
    <property type="match status" value="1"/>
</dbReference>
<evidence type="ECO:0000256" key="1">
    <source>
        <dbReference type="ARBA" id="ARBA00022679"/>
    </source>
</evidence>
<organism evidence="4 5">
    <name type="scientific">candidate division WWE3 bacterium GW2011_GWB1_41_6</name>
    <dbReference type="NCBI Taxonomy" id="1619112"/>
    <lineage>
        <taxon>Bacteria</taxon>
        <taxon>Katanobacteria</taxon>
    </lineage>
</organism>
<sequence>MSNKIDILTIGDSCIDQLMRIDDGSAQEESIGGSREICFIHGTKIPVQTFEISIAGNAVNVAVGTSRLGLKTYVYSEIGDDMNADKVISELKAHGVNTNYCIRNKGTLTDIHPIIVYGNDRTIFIYHAPRQYKVQKWPVPKWLYYSSIGRDFEAFQDVLINYVKQNPSIGVAFNPGTFHIKAGLDSIRNFLSVTHIL</sequence>
<dbReference type="AlphaFoldDB" id="A0A0G0Z2V6"/>
<dbReference type="InterPro" id="IPR011611">
    <property type="entry name" value="PfkB_dom"/>
</dbReference>
<dbReference type="InterPro" id="IPR029056">
    <property type="entry name" value="Ribokinase-like"/>
</dbReference>
<dbReference type="GO" id="GO:0016301">
    <property type="term" value="F:kinase activity"/>
    <property type="evidence" value="ECO:0007669"/>
    <property type="project" value="UniProtKB-KW"/>
</dbReference>
<proteinExistence type="predicted"/>
<evidence type="ECO:0000259" key="3">
    <source>
        <dbReference type="Pfam" id="PF00294"/>
    </source>
</evidence>
<dbReference type="PROSITE" id="PS00583">
    <property type="entry name" value="PFKB_KINASES_1"/>
    <property type="match status" value="1"/>
</dbReference>
<keyword evidence="2" id="KW-0418">Kinase</keyword>
<feature type="domain" description="Carbohydrate kinase PfkB" evidence="3">
    <location>
        <begin position="42"/>
        <end position="132"/>
    </location>
</feature>
<name>A0A0G0Z2V6_UNCKA</name>
<dbReference type="PANTHER" id="PTHR42774:SF3">
    <property type="entry name" value="KETOHEXOKINASE"/>
    <property type="match status" value="1"/>
</dbReference>
<reference evidence="4 5" key="1">
    <citation type="journal article" date="2015" name="Nature">
        <title>rRNA introns, odd ribosomes, and small enigmatic genomes across a large radiation of phyla.</title>
        <authorList>
            <person name="Brown C.T."/>
            <person name="Hug L.A."/>
            <person name="Thomas B.C."/>
            <person name="Sharon I."/>
            <person name="Castelle C.J."/>
            <person name="Singh A."/>
            <person name="Wilkins M.J."/>
            <person name="Williams K.H."/>
            <person name="Banfield J.F."/>
        </authorList>
    </citation>
    <scope>NUCLEOTIDE SEQUENCE [LARGE SCALE GENOMIC DNA]</scope>
</reference>
<comment type="caution">
    <text evidence="4">The sequence shown here is derived from an EMBL/GenBank/DDBJ whole genome shotgun (WGS) entry which is preliminary data.</text>
</comment>
<dbReference type="InterPro" id="IPR052562">
    <property type="entry name" value="Ketohexokinase-related"/>
</dbReference>
<evidence type="ECO:0000313" key="4">
    <source>
        <dbReference type="EMBL" id="KKS16366.1"/>
    </source>
</evidence>
<evidence type="ECO:0000313" key="5">
    <source>
        <dbReference type="Proteomes" id="UP000034163"/>
    </source>
</evidence>
<evidence type="ECO:0000256" key="2">
    <source>
        <dbReference type="ARBA" id="ARBA00022777"/>
    </source>
</evidence>